<sequence length="157" mass="17574">MKVTSFKLLLSLSALFVISTIFSPITEANTDNVDDIISHAPPSCYHSNNIMVTIDDPDLITISCSSLERWTIIRSYARLTGKNRYNTYNYSRLGGSRQALNDFNTMPGKTVSRSSGVLTKTYNGETVTYYPKSTSGSVPTLSFPHKNNTRVDKIRYE</sequence>
<evidence type="ECO:0000313" key="3">
    <source>
        <dbReference type="Proteomes" id="UP000521032"/>
    </source>
</evidence>
<name>A0A6V7RC45_9BACL</name>
<organism evidence="2 3">
    <name type="scientific">Phocicoccus schoeneichii</name>
    <dbReference type="NCBI Taxonomy" id="1812261"/>
    <lineage>
        <taxon>Bacteria</taxon>
        <taxon>Bacillati</taxon>
        <taxon>Bacillota</taxon>
        <taxon>Bacilli</taxon>
        <taxon>Bacillales</taxon>
        <taxon>Salinicoccaceae</taxon>
        <taxon>Phocicoccus</taxon>
    </lineage>
</organism>
<protein>
    <submittedName>
        <fullName evidence="2">Uncharacterized protein</fullName>
    </submittedName>
</protein>
<feature type="chain" id="PRO_5039059020" evidence="1">
    <location>
        <begin position="29"/>
        <end position="157"/>
    </location>
</feature>
<evidence type="ECO:0000313" key="2">
    <source>
        <dbReference type="EMBL" id="CAD2075286.1"/>
    </source>
</evidence>
<proteinExistence type="predicted"/>
<feature type="signal peptide" evidence="1">
    <location>
        <begin position="1"/>
        <end position="28"/>
    </location>
</feature>
<dbReference type="RefSeq" id="WP_186086604.1">
    <property type="nucleotide sequence ID" value="NZ_BMDB01000008.1"/>
</dbReference>
<dbReference type="Proteomes" id="UP000521032">
    <property type="component" value="Unassembled WGS sequence"/>
</dbReference>
<dbReference type="EMBL" id="CAJEWE010000008">
    <property type="protein sequence ID" value="CAD2075286.1"/>
    <property type="molecule type" value="Genomic_DNA"/>
</dbReference>
<dbReference type="AlphaFoldDB" id="A0A6V7RC45"/>
<keyword evidence="3" id="KW-1185">Reference proteome</keyword>
<accession>A0A6V7RC45</accession>
<comment type="caution">
    <text evidence="2">The sequence shown here is derived from an EMBL/GenBank/DDBJ whole genome shotgun (WGS) entry which is preliminary data.</text>
</comment>
<evidence type="ECO:0000256" key="1">
    <source>
        <dbReference type="SAM" id="SignalP"/>
    </source>
</evidence>
<reference evidence="2 3" key="1">
    <citation type="submission" date="2020-07" db="EMBL/GenBank/DDBJ databases">
        <authorList>
            <person name="Criscuolo A."/>
        </authorList>
    </citation>
    <scope>NUCLEOTIDE SEQUENCE [LARGE SCALE GENOMIC DNA]</scope>
    <source>
        <strain evidence="3">CIP 111030</strain>
    </source>
</reference>
<keyword evidence="1" id="KW-0732">Signal</keyword>
<gene>
    <name evidence="2" type="ORF">JEOSCH030_00837</name>
</gene>